<accession>A0A840RWX0</accession>
<sequence>MSTYLTLIVMAYATVGSGKTFGALSLPGWAKTLRHLSVPSPQDVPLCSSRAVPLFALWLPIQAHLHSYFCEAT</sequence>
<dbReference type="Proteomes" id="UP000571084">
    <property type="component" value="Unassembled WGS sequence"/>
</dbReference>
<comment type="caution">
    <text evidence="1">The sequence shown here is derived from an EMBL/GenBank/DDBJ whole genome shotgun (WGS) entry which is preliminary data.</text>
</comment>
<gene>
    <name evidence="1" type="ORF">HNR39_003946</name>
</gene>
<dbReference type="EMBL" id="JACHHQ010000010">
    <property type="protein sequence ID" value="MBB5202083.1"/>
    <property type="molecule type" value="Genomic_DNA"/>
</dbReference>
<protein>
    <submittedName>
        <fullName evidence="1">Uncharacterized protein</fullName>
    </submittedName>
</protein>
<proteinExistence type="predicted"/>
<reference evidence="1 2" key="1">
    <citation type="submission" date="2020-08" db="EMBL/GenBank/DDBJ databases">
        <title>Genomic Encyclopedia of Type Strains, Phase IV (KMG-IV): sequencing the most valuable type-strain genomes for metagenomic binning, comparative biology and taxonomic classification.</title>
        <authorList>
            <person name="Goeker M."/>
        </authorList>
    </citation>
    <scope>NUCLEOTIDE SEQUENCE [LARGE SCALE GENOMIC DNA]</scope>
    <source>
        <strain evidence="1 2">DSM 23240</strain>
    </source>
</reference>
<name>A0A840RWX0_9BURK</name>
<evidence type="ECO:0000313" key="2">
    <source>
        <dbReference type="Proteomes" id="UP000571084"/>
    </source>
</evidence>
<evidence type="ECO:0000313" key="1">
    <source>
        <dbReference type="EMBL" id="MBB5202083.1"/>
    </source>
</evidence>
<dbReference type="AlphaFoldDB" id="A0A840RWX0"/>
<keyword evidence="2" id="KW-1185">Reference proteome</keyword>
<organism evidence="1 2">
    <name type="scientific">Glaciimonas immobilis</name>
    <dbReference type="NCBI Taxonomy" id="728004"/>
    <lineage>
        <taxon>Bacteria</taxon>
        <taxon>Pseudomonadati</taxon>
        <taxon>Pseudomonadota</taxon>
        <taxon>Betaproteobacteria</taxon>
        <taxon>Burkholderiales</taxon>
        <taxon>Oxalobacteraceae</taxon>
        <taxon>Glaciimonas</taxon>
    </lineage>
</organism>